<evidence type="ECO:0000313" key="4">
    <source>
        <dbReference type="Proteomes" id="UP000009374"/>
    </source>
</evidence>
<gene>
    <name evidence="3" type="ORF">UBAL3_44810072</name>
</gene>
<organism evidence="3 4">
    <name type="scientific">Leptospirillum ferrodiazotrophum</name>
    <dbReference type="NCBI Taxonomy" id="412449"/>
    <lineage>
        <taxon>Bacteria</taxon>
        <taxon>Pseudomonadati</taxon>
        <taxon>Nitrospirota</taxon>
        <taxon>Nitrospiria</taxon>
        <taxon>Nitrospirales</taxon>
        <taxon>Nitrospiraceae</taxon>
        <taxon>Leptospirillum</taxon>
    </lineage>
</organism>
<reference evidence="3 4" key="1">
    <citation type="journal article" date="2009" name="Appl. Environ. Microbiol.">
        <title>Community genomic and proteomic analyses of chemoautotrophic iron-oxidizing "Leptospirillum rubarum" (Group II) and "Leptospirillum ferrodiazotrophum" (Group III) bacteria in acid mine drainage biofilms.</title>
        <authorList>
            <person name="Goltsman D.S."/>
            <person name="Denef V.J."/>
            <person name="Singer S.W."/>
            <person name="VerBerkmoes N.C."/>
            <person name="Lefsrud M."/>
            <person name="Mueller R.S."/>
            <person name="Dick G.J."/>
            <person name="Sun C.L."/>
            <person name="Wheeler K.E."/>
            <person name="Zemla A."/>
            <person name="Baker B.J."/>
            <person name="Hauser L."/>
            <person name="Land M."/>
            <person name="Shah M.B."/>
            <person name="Thelen M.P."/>
            <person name="Hettich R.L."/>
            <person name="Banfield J.F."/>
        </authorList>
    </citation>
    <scope>NUCLEOTIDE SEQUENCE [LARGE SCALE GENOMIC DNA]</scope>
</reference>
<dbReference type="Proteomes" id="UP000009374">
    <property type="component" value="Unassembled WGS sequence"/>
</dbReference>
<sequence length="354" mass="39349">MKSENGQKKTGPSLAPASFSSHPLSRQGSLLFFMGAGSTLSSWALAELLKGESLEGGILLLVVLGAVGWLPGMFFLPPFLRLPYALVPIVLPLAGPPLVLIAFFFFFLARRSDYLDGDPMLEMIFHPPAIRSRRVRHTLEDILSHDRKIVSAGDILRWGDVSLKQALIDRLASRDVTPRAIRILRGARGDPDDEVRLFATTILTRIEKSFQERTKSLREIPDALAPHATLGRAYLEYAESGLLGDRLARGLFRSALDSFVKALEVGEPLSREELLHLANVAATQKNSAVFARARERLSRDCDPLDLRRLEWVELYESGRWRELAGQIMASATLWEGKDPPAFLSVWMGPPREAS</sequence>
<dbReference type="EMBL" id="GG693852">
    <property type="protein sequence ID" value="EES53935.1"/>
    <property type="molecule type" value="Genomic_DNA"/>
</dbReference>
<protein>
    <recommendedName>
        <fullName evidence="5">HEAT repeat domain-containing protein</fullName>
    </recommendedName>
</protein>
<accession>C6HU07</accession>
<feature type="transmembrane region" description="Helical" evidence="2">
    <location>
        <begin position="58"/>
        <end position="80"/>
    </location>
</feature>
<evidence type="ECO:0008006" key="5">
    <source>
        <dbReference type="Google" id="ProtNLM"/>
    </source>
</evidence>
<proteinExistence type="predicted"/>
<evidence type="ECO:0000256" key="1">
    <source>
        <dbReference type="SAM" id="MobiDB-lite"/>
    </source>
</evidence>
<keyword evidence="2" id="KW-0472">Membrane</keyword>
<name>C6HU07_9BACT</name>
<evidence type="ECO:0000313" key="3">
    <source>
        <dbReference type="EMBL" id="EES53935.1"/>
    </source>
</evidence>
<keyword evidence="2" id="KW-0812">Transmembrane</keyword>
<feature type="transmembrane region" description="Helical" evidence="2">
    <location>
        <begin position="86"/>
        <end position="109"/>
    </location>
</feature>
<dbReference type="AlphaFoldDB" id="C6HU07"/>
<keyword evidence="2" id="KW-1133">Transmembrane helix</keyword>
<evidence type="ECO:0000256" key="2">
    <source>
        <dbReference type="SAM" id="Phobius"/>
    </source>
</evidence>
<feature type="region of interest" description="Disordered" evidence="1">
    <location>
        <begin position="1"/>
        <end position="20"/>
    </location>
</feature>
<keyword evidence="4" id="KW-1185">Reference proteome</keyword>